<dbReference type="Pfam" id="PF06560">
    <property type="entry name" value="GPI"/>
    <property type="match status" value="1"/>
</dbReference>
<dbReference type="EMBL" id="MHBZ01000006">
    <property type="protein sequence ID" value="OGY12145.1"/>
    <property type="molecule type" value="Genomic_DNA"/>
</dbReference>
<dbReference type="InterPro" id="IPR010551">
    <property type="entry name" value="G6P_isomerase_prok"/>
</dbReference>
<dbReference type="UniPathway" id="UPA00109">
    <property type="reaction ID" value="UER00181"/>
</dbReference>
<sequence>MQPKISHTAQDLNLVLQNPTESEEIVYQVFSVEEPTNNKWVNKTVINPGKIGEEYNKTHGHYHTTNPHPELYKVEEGEGILILQKKHEILLVKAKAGDEILIEPEYGHSWSNTGNTPLVLLDNWSFGHSEEDYVFIDKHHGMAYYLTPEPTLNPNYQDLPQPIWVIPQQLPQGV</sequence>
<comment type="caution">
    <text evidence="8">The sequence shown here is derived from an EMBL/GenBank/DDBJ whole genome shotgun (WGS) entry which is preliminary data.</text>
</comment>
<evidence type="ECO:0000256" key="4">
    <source>
        <dbReference type="ARBA" id="ARBA00022432"/>
    </source>
</evidence>
<keyword evidence="5" id="KW-0324">Glycolysis</keyword>
<accession>A0A1G1V9P6</accession>
<evidence type="ECO:0000256" key="5">
    <source>
        <dbReference type="ARBA" id="ARBA00023152"/>
    </source>
</evidence>
<gene>
    <name evidence="8" type="ORF">A3D26_04140</name>
</gene>
<dbReference type="SUPFAM" id="SSF51182">
    <property type="entry name" value="RmlC-like cupins"/>
    <property type="match status" value="1"/>
</dbReference>
<comment type="pathway">
    <text evidence="1">Carbohydrate degradation; glycolysis; D-glyceraldehyde 3-phosphate and glycerone phosphate from D-glucose: step 2/4.</text>
</comment>
<organism evidence="8 9">
    <name type="scientific">Candidatus Blackburnbacteria bacterium RIFCSPHIGHO2_02_FULL_44_20</name>
    <dbReference type="NCBI Taxonomy" id="1797516"/>
    <lineage>
        <taxon>Bacteria</taxon>
        <taxon>Candidatus Blackburniibacteriota</taxon>
    </lineage>
</organism>
<dbReference type="EC" id="5.3.1.9" evidence="3"/>
<evidence type="ECO:0000256" key="2">
    <source>
        <dbReference type="ARBA" id="ARBA00006542"/>
    </source>
</evidence>
<protein>
    <recommendedName>
        <fullName evidence="3">glucose-6-phosphate isomerase</fullName>
        <ecNumber evidence="3">5.3.1.9</ecNumber>
    </recommendedName>
</protein>
<proteinExistence type="inferred from homology"/>
<dbReference type="GO" id="GO:0004347">
    <property type="term" value="F:glucose-6-phosphate isomerase activity"/>
    <property type="evidence" value="ECO:0007669"/>
    <property type="project" value="UniProtKB-EC"/>
</dbReference>
<dbReference type="CDD" id="cd02218">
    <property type="entry name" value="cupin_PGI"/>
    <property type="match status" value="1"/>
</dbReference>
<comment type="similarity">
    <text evidence="2">Belongs to the archaeal-type GPI family.</text>
</comment>
<dbReference type="Proteomes" id="UP000178319">
    <property type="component" value="Unassembled WGS sequence"/>
</dbReference>
<dbReference type="GO" id="GO:0006094">
    <property type="term" value="P:gluconeogenesis"/>
    <property type="evidence" value="ECO:0007669"/>
    <property type="project" value="UniProtKB-KW"/>
</dbReference>
<evidence type="ECO:0000313" key="8">
    <source>
        <dbReference type="EMBL" id="OGY12145.1"/>
    </source>
</evidence>
<dbReference type="Gene3D" id="2.60.120.10">
    <property type="entry name" value="Jelly Rolls"/>
    <property type="match status" value="1"/>
</dbReference>
<evidence type="ECO:0000256" key="1">
    <source>
        <dbReference type="ARBA" id="ARBA00004926"/>
    </source>
</evidence>
<evidence type="ECO:0000313" key="9">
    <source>
        <dbReference type="Proteomes" id="UP000178319"/>
    </source>
</evidence>
<dbReference type="STRING" id="1797516.A3D26_04140"/>
<evidence type="ECO:0000256" key="6">
    <source>
        <dbReference type="ARBA" id="ARBA00029321"/>
    </source>
</evidence>
<feature type="domain" description="Glucose-6-phosphate isomerase prokaryote" evidence="7">
    <location>
        <begin position="40"/>
        <end position="151"/>
    </location>
</feature>
<dbReference type="InterPro" id="IPR011051">
    <property type="entry name" value="RmlC_Cupin_sf"/>
</dbReference>
<keyword evidence="4" id="KW-0312">Gluconeogenesis</keyword>
<name>A0A1G1V9P6_9BACT</name>
<dbReference type="GO" id="GO:0005737">
    <property type="term" value="C:cytoplasm"/>
    <property type="evidence" value="ECO:0007669"/>
    <property type="project" value="InterPro"/>
</dbReference>
<comment type="catalytic activity">
    <reaction evidence="6">
        <text>alpha-D-glucose 6-phosphate = beta-D-fructose 6-phosphate</text>
        <dbReference type="Rhea" id="RHEA:11816"/>
        <dbReference type="ChEBI" id="CHEBI:57634"/>
        <dbReference type="ChEBI" id="CHEBI:58225"/>
        <dbReference type="EC" id="5.3.1.9"/>
    </reaction>
</comment>
<dbReference type="AlphaFoldDB" id="A0A1G1V9P6"/>
<reference evidence="8 9" key="1">
    <citation type="journal article" date="2016" name="Nat. Commun.">
        <title>Thousands of microbial genomes shed light on interconnected biogeochemical processes in an aquifer system.</title>
        <authorList>
            <person name="Anantharaman K."/>
            <person name="Brown C.T."/>
            <person name="Hug L.A."/>
            <person name="Sharon I."/>
            <person name="Castelle C.J."/>
            <person name="Probst A.J."/>
            <person name="Thomas B.C."/>
            <person name="Singh A."/>
            <person name="Wilkins M.J."/>
            <person name="Karaoz U."/>
            <person name="Brodie E.L."/>
            <person name="Williams K.H."/>
            <person name="Hubbard S.S."/>
            <person name="Banfield J.F."/>
        </authorList>
    </citation>
    <scope>NUCLEOTIDE SEQUENCE [LARGE SCALE GENOMIC DNA]</scope>
</reference>
<evidence type="ECO:0000259" key="7">
    <source>
        <dbReference type="Pfam" id="PF06560"/>
    </source>
</evidence>
<evidence type="ECO:0000256" key="3">
    <source>
        <dbReference type="ARBA" id="ARBA00011952"/>
    </source>
</evidence>
<dbReference type="InterPro" id="IPR014710">
    <property type="entry name" value="RmlC-like_jellyroll"/>
</dbReference>
<dbReference type="GO" id="GO:0006096">
    <property type="term" value="P:glycolytic process"/>
    <property type="evidence" value="ECO:0007669"/>
    <property type="project" value="UniProtKB-UniPathway"/>
</dbReference>